<accession>A0A1Y2PHU1</accession>
<dbReference type="RefSeq" id="WP_086029079.1">
    <property type="nucleotide sequence ID" value="NZ_LAPZ01000001.1"/>
</dbReference>
<dbReference type="AlphaFoldDB" id="A0A1Y2PHU1"/>
<keyword evidence="4" id="KW-1185">Reference proteome</keyword>
<evidence type="ECO:0000313" key="4">
    <source>
        <dbReference type="Proteomes" id="UP000194221"/>
    </source>
</evidence>
<reference evidence="3 4" key="1">
    <citation type="submission" date="2015-03" db="EMBL/GenBank/DDBJ databases">
        <title>Genome sequence of Tenacibaculum sp. S2-2, isolated from intestinal microbiota of sea cucumber, Apostichopus japonicas.</title>
        <authorList>
            <person name="Shao Z."/>
            <person name="Wang L."/>
            <person name="Li X."/>
        </authorList>
    </citation>
    <scope>NUCLEOTIDE SEQUENCE [LARGE SCALE GENOMIC DNA]</scope>
    <source>
        <strain evidence="3 4">S2-2</strain>
    </source>
</reference>
<dbReference type="Proteomes" id="UP000194221">
    <property type="component" value="Unassembled WGS sequence"/>
</dbReference>
<name>A0A1Y2PHU1_9FLAO</name>
<protein>
    <recommendedName>
        <fullName evidence="2">UspA domain-containing protein</fullName>
    </recommendedName>
</protein>
<feature type="domain" description="UspA" evidence="2">
    <location>
        <begin position="1"/>
        <end position="141"/>
    </location>
</feature>
<dbReference type="InParanoid" id="A0A1Y2PHU1"/>
<dbReference type="SUPFAM" id="SSF52402">
    <property type="entry name" value="Adenine nucleotide alpha hydrolases-like"/>
    <property type="match status" value="1"/>
</dbReference>
<evidence type="ECO:0000259" key="2">
    <source>
        <dbReference type="Pfam" id="PF00582"/>
    </source>
</evidence>
<evidence type="ECO:0000256" key="1">
    <source>
        <dbReference type="ARBA" id="ARBA00008791"/>
    </source>
</evidence>
<dbReference type="CDD" id="cd00293">
    <property type="entry name" value="USP-like"/>
    <property type="match status" value="1"/>
</dbReference>
<dbReference type="STRING" id="1635173.WH52_01135"/>
<dbReference type="PRINTS" id="PR01438">
    <property type="entry name" value="UNVRSLSTRESS"/>
</dbReference>
<gene>
    <name evidence="3" type="ORF">WH52_01135</name>
</gene>
<dbReference type="Pfam" id="PF00582">
    <property type="entry name" value="Usp"/>
    <property type="match status" value="1"/>
</dbReference>
<dbReference type="InterPro" id="IPR006015">
    <property type="entry name" value="Universal_stress_UspA"/>
</dbReference>
<comment type="caution">
    <text evidence="3">The sequence shown here is derived from an EMBL/GenBank/DDBJ whole genome shotgun (WGS) entry which is preliminary data.</text>
</comment>
<sequence>MKNILFLTDFSDGAKNAIEYTSTMYAEEETNYFVLFVNKVSNYTMSSLITSQGSVYQNLIGGNKQKLIYLCKQFEERYHKTYAPIVDYDTFIEAVKQISKLHNINLVVTGFNGTSNTEETIFGSNTLKLIRNIKTPLLIVPDHISYTAPKKVLYLLDEKDDLALMLNGSVLSKEENETVIIRVINNQNSQLKELDKALLNDQFSTINNTYTVVYDISLQHVKSYIMQTQNIDSTVLLVQDENFFTRLFQNNTTTKISKSLKKPLMILH</sequence>
<dbReference type="InterPro" id="IPR006016">
    <property type="entry name" value="UspA"/>
</dbReference>
<dbReference type="Gene3D" id="3.40.50.12370">
    <property type="match status" value="1"/>
</dbReference>
<comment type="similarity">
    <text evidence="1">Belongs to the universal stress protein A family.</text>
</comment>
<proteinExistence type="inferred from homology"/>
<dbReference type="EMBL" id="LAPZ01000001">
    <property type="protein sequence ID" value="OSY89279.1"/>
    <property type="molecule type" value="Genomic_DNA"/>
</dbReference>
<evidence type="ECO:0000313" key="3">
    <source>
        <dbReference type="EMBL" id="OSY89279.1"/>
    </source>
</evidence>
<organism evidence="3 4">
    <name type="scientific">Tenacibaculum holothuriorum</name>
    <dbReference type="NCBI Taxonomy" id="1635173"/>
    <lineage>
        <taxon>Bacteria</taxon>
        <taxon>Pseudomonadati</taxon>
        <taxon>Bacteroidota</taxon>
        <taxon>Flavobacteriia</taxon>
        <taxon>Flavobacteriales</taxon>
        <taxon>Flavobacteriaceae</taxon>
        <taxon>Tenacibaculum</taxon>
    </lineage>
</organism>
<dbReference type="OrthoDB" id="9788959at2"/>